<dbReference type="CDD" id="cd07673">
    <property type="entry name" value="F-BAR_FCHO2"/>
    <property type="match status" value="1"/>
</dbReference>
<feature type="domain" description="F-BAR" evidence="13">
    <location>
        <begin position="4"/>
        <end position="250"/>
    </location>
</feature>
<feature type="compositionally biased region" description="Low complexity" evidence="11">
    <location>
        <begin position="717"/>
        <end position="735"/>
    </location>
</feature>
<dbReference type="PANTHER" id="PTHR23065">
    <property type="entry name" value="PROLINE-SERINE-THREONINE PHOSPHATASE INTERACTING PROTEIN 1"/>
    <property type="match status" value="1"/>
</dbReference>
<dbReference type="RefSeq" id="XP_008274399.1">
    <property type="nucleotide sequence ID" value="XM_008276177.1"/>
</dbReference>
<feature type="compositionally biased region" description="Low complexity" evidence="11">
    <location>
        <begin position="505"/>
        <end position="524"/>
    </location>
</feature>
<evidence type="ECO:0000313" key="14">
    <source>
        <dbReference type="Ensembl" id="ENSSPAP00000000422.1"/>
    </source>
</evidence>
<proteinExistence type="inferred from homology"/>
<name>A0A3B4ZFQ9_9TELE</name>
<dbReference type="Pfam" id="PF10291">
    <property type="entry name" value="muHD"/>
    <property type="match status" value="1"/>
</dbReference>
<dbReference type="SUPFAM" id="SSF49447">
    <property type="entry name" value="Second domain of Mu2 adaptin subunit (ap50) of ap2 adaptor"/>
    <property type="match status" value="1"/>
</dbReference>
<dbReference type="Pfam" id="PF22699">
    <property type="entry name" value="GMIP-like_FCH"/>
    <property type="match status" value="1"/>
</dbReference>
<keyword evidence="6 9" id="KW-0175">Coiled coil</keyword>
<reference evidence="14" key="1">
    <citation type="submission" date="2023-09" db="UniProtKB">
        <authorList>
            <consortium name="Ensembl"/>
        </authorList>
    </citation>
    <scope>IDENTIFICATION</scope>
</reference>
<sequence>MITPYFLENFWGEKNNGFDVLYHNMKHGQISTKELTDFIRERSTIEEAYARSMTKLAKSAGNFSQLGTFAPVWDVFKTSTEKLASCHMELVRKLQELIKEVQKYVEEQAKAHKKTKEEVASTLEAVQNIQTISQSLQKSKENYNAKTVEQERLRKEGATQRDVDKAGVKAKKATETYKSFVEKYATAKSEFEQKMAETAQKFQDIEENHILHMKEIIQSYSQSVDETHIQIGEVHNEFVRNIENTSVESLIQKLAESKGTGKERPGPIEFEECNTAIATEGAKPRKRKPFGIPGRRKDKDTDSTESTEVEAANTANGAPPGYYGSIDIQNANVPQVDAEGFCIRPEVNENDAKENSFYSSSDSEDEDEPRKFHVQIKPVQPNNGTHQNRATIDELKASIGNIILSPSTSGQMRRNQSSDELAKTRMPTSYELTNNDLLSLDPFSPTLAVGSSSSVTSSTDLASIFFSIPPSPSFLMNDSDSDVFLPEASAETVPQQERSPPLAESQQSKDVSSFSSSTSSPWDSPENPFQALKPAPARAQSAPITQPTEPVDPIKSPATASPPKSSDAFSSVSWSQSQWIAFSDNFALPRRQGSGPSVKDLQRPQSGSARSSRFLSDDSADAYCKAASSREDSNLCFTDIFSGTADRAMASAPSSKIFNVPAPNRPTTPLAAGALVPPPRPSSRPKLPTGKLTGINEIVRPFSPPKTSNASPPPTAPLARAESSSSLSSNASLSAGNTPTVGAEHTFALPFSSLEPELLSLSPFFLLSQKDDVFIAKLPTFEKRCETPAGTSRGPSPVTLASQDALPIAVAFTESVNAYFKGADPTKCIVKITGDMTLSFPMGIIKVFTTNPSPAVLTFKLKNTSRLEQILPNQQLLYSDPSQSDSNSKDFWFNMQALTSYLRKASDQNPSASYYNVDILKYQVLSDGIHSTPLNLAVYWKCTESTTDLRVDYRYNPESMDTPGPLTNVQILVPVDGGVTNKQSLPNSIWNSEQNKCLWKLGDISEKSENEGAGSLRAKFELSNGPSNPSTLAVQFMNEGSTLSGVDMDLQGAGYRLSLNKKRFATGRYMADC</sequence>
<dbReference type="Gene3D" id="1.20.1270.60">
    <property type="entry name" value="Arfaptin homology (AH) domain/BAR domain"/>
    <property type="match status" value="1"/>
</dbReference>
<evidence type="ECO:0000256" key="11">
    <source>
        <dbReference type="SAM" id="MobiDB-lite"/>
    </source>
</evidence>
<dbReference type="GO" id="GO:0005905">
    <property type="term" value="C:clathrin-coated pit"/>
    <property type="evidence" value="ECO:0007669"/>
    <property type="project" value="UniProtKB-SubCell"/>
</dbReference>
<feature type="compositionally biased region" description="Polar residues" evidence="11">
    <location>
        <begin position="603"/>
        <end position="614"/>
    </location>
</feature>
<gene>
    <name evidence="16" type="primary">fcho2</name>
</gene>
<dbReference type="SMART" id="SM00055">
    <property type="entry name" value="FCH"/>
    <property type="match status" value="1"/>
</dbReference>
<dbReference type="InterPro" id="IPR001060">
    <property type="entry name" value="FCH_dom"/>
</dbReference>
<feature type="region of interest" description="Disordered" evidence="11">
    <location>
        <begin position="670"/>
        <end position="739"/>
    </location>
</feature>
<dbReference type="Proteomes" id="UP000694891">
    <property type="component" value="Unplaced"/>
</dbReference>
<evidence type="ECO:0000256" key="3">
    <source>
        <dbReference type="ARBA" id="ARBA00018998"/>
    </source>
</evidence>
<dbReference type="GO" id="GO:0072583">
    <property type="term" value="P:clathrin-dependent endocytosis"/>
    <property type="evidence" value="ECO:0007669"/>
    <property type="project" value="TreeGrafter"/>
</dbReference>
<dbReference type="GO" id="GO:0048488">
    <property type="term" value="P:synaptic vesicle endocytosis"/>
    <property type="evidence" value="ECO:0007669"/>
    <property type="project" value="TreeGrafter"/>
</dbReference>
<keyword evidence="15" id="KW-1185">Reference proteome</keyword>
<dbReference type="GO" id="GO:0005886">
    <property type="term" value="C:plasma membrane"/>
    <property type="evidence" value="ECO:0007669"/>
    <property type="project" value="TreeGrafter"/>
</dbReference>
<dbReference type="GO" id="GO:0048268">
    <property type="term" value="P:clathrin coat assembly"/>
    <property type="evidence" value="ECO:0007669"/>
    <property type="project" value="TreeGrafter"/>
</dbReference>
<protein>
    <recommendedName>
        <fullName evidence="3">F-BAR domain only protein 2</fullName>
    </recommendedName>
</protein>
<evidence type="ECO:0000256" key="10">
    <source>
        <dbReference type="SAM" id="Coils"/>
    </source>
</evidence>
<dbReference type="FunFam" id="2.60.40.1170:FF:000005">
    <property type="entry name" value="SH3-containing GRB2-like protein 3-interacting protein 1 isoform X3"/>
    <property type="match status" value="1"/>
</dbReference>
<reference evidence="16" key="2">
    <citation type="submission" date="2025-04" db="UniProtKB">
        <authorList>
            <consortium name="RefSeq"/>
        </authorList>
    </citation>
    <scope>IDENTIFICATION</scope>
</reference>
<feature type="domain" description="MHD" evidence="12">
    <location>
        <begin position="805"/>
        <end position="1073"/>
    </location>
</feature>
<dbReference type="AlphaFoldDB" id="A0A3B4ZFQ9"/>
<feature type="region of interest" description="Disordered" evidence="11">
    <location>
        <begin position="352"/>
        <end position="371"/>
    </location>
</feature>
<keyword evidence="4" id="KW-0597">Phosphoprotein</keyword>
<feature type="coiled-coil region" evidence="10">
    <location>
        <begin position="87"/>
        <end position="156"/>
    </location>
</feature>
<dbReference type="InterPro" id="IPR030122">
    <property type="entry name" value="FCHo2_F-BAR"/>
</dbReference>
<evidence type="ECO:0000256" key="1">
    <source>
        <dbReference type="ARBA" id="ARBA00004283"/>
    </source>
</evidence>
<dbReference type="InterPro" id="IPR036168">
    <property type="entry name" value="AP2_Mu_C_sf"/>
</dbReference>
<evidence type="ECO:0000256" key="7">
    <source>
        <dbReference type="ARBA" id="ARBA00023136"/>
    </source>
</evidence>
<dbReference type="GO" id="GO:0098793">
    <property type="term" value="C:presynapse"/>
    <property type="evidence" value="ECO:0007669"/>
    <property type="project" value="GOC"/>
</dbReference>
<evidence type="ECO:0000256" key="2">
    <source>
        <dbReference type="ARBA" id="ARBA00011064"/>
    </source>
</evidence>
<dbReference type="GO" id="GO:0030136">
    <property type="term" value="C:clathrin-coated vesicle"/>
    <property type="evidence" value="ECO:0007669"/>
    <property type="project" value="TreeGrafter"/>
</dbReference>
<comment type="similarity">
    <text evidence="2">Belongs to the FCHO family.</text>
</comment>
<feature type="region of interest" description="Disordered" evidence="11">
    <location>
        <begin position="277"/>
        <end position="323"/>
    </location>
</feature>
<dbReference type="GO" id="GO:0060028">
    <property type="term" value="P:convergent extension involved in axis elongation"/>
    <property type="evidence" value="ECO:0007669"/>
    <property type="project" value="UniProtKB-ARBA"/>
</dbReference>
<feature type="region of interest" description="Disordered" evidence="11">
    <location>
        <begin position="586"/>
        <end position="617"/>
    </location>
</feature>
<accession>A0A3B4ZFQ9</accession>
<dbReference type="OrthoDB" id="5593455at2759"/>
<dbReference type="InterPro" id="IPR031160">
    <property type="entry name" value="F_BAR_dom"/>
</dbReference>
<comment type="subcellular location">
    <subcellularLocation>
        <location evidence="1">Membrane</location>
        <location evidence="1">Clathrin-coated pit</location>
        <topology evidence="1">Peripheral membrane protein</topology>
        <orientation evidence="1">Cytoplasmic side</orientation>
    </subcellularLocation>
</comment>
<dbReference type="Ensembl" id="ENSSPAT00000000430.1">
    <property type="protein sequence ID" value="ENSSPAP00000000422.1"/>
    <property type="gene ID" value="ENSSPAG00000000340.1"/>
</dbReference>
<feature type="compositionally biased region" description="Low complexity" evidence="11">
    <location>
        <begin position="553"/>
        <end position="566"/>
    </location>
</feature>
<dbReference type="GeneTree" id="ENSGT00940000157105"/>
<dbReference type="FunFam" id="1.20.1270.60:FF:000016">
    <property type="entry name" value="FCH domain only protein 2"/>
    <property type="match status" value="1"/>
</dbReference>
<keyword evidence="7" id="KW-0472">Membrane</keyword>
<evidence type="ECO:0000256" key="9">
    <source>
        <dbReference type="PROSITE-ProRule" id="PRU01077"/>
    </source>
</evidence>
<dbReference type="InterPro" id="IPR027267">
    <property type="entry name" value="AH/BAR_dom_sf"/>
</dbReference>
<dbReference type="InterPro" id="IPR028565">
    <property type="entry name" value="MHD"/>
</dbReference>
<dbReference type="GeneID" id="103353286"/>
<dbReference type="PROSITE" id="PS51072">
    <property type="entry name" value="MHD"/>
    <property type="match status" value="1"/>
</dbReference>
<evidence type="ECO:0000256" key="8">
    <source>
        <dbReference type="ARBA" id="ARBA00023176"/>
    </source>
</evidence>
<keyword evidence="5" id="KW-0254">Endocytosis</keyword>
<dbReference type="PANTHER" id="PTHR23065:SF8">
    <property type="entry name" value="F-BAR DOMAIN ONLY PROTEIN 2"/>
    <property type="match status" value="1"/>
</dbReference>
<evidence type="ECO:0000256" key="5">
    <source>
        <dbReference type="ARBA" id="ARBA00022583"/>
    </source>
</evidence>
<dbReference type="PROSITE" id="PS51741">
    <property type="entry name" value="F_BAR"/>
    <property type="match status" value="1"/>
</dbReference>
<dbReference type="InterPro" id="IPR054713">
    <property type="entry name" value="GMIP/FCHO2-like_FCH"/>
</dbReference>
<dbReference type="InterPro" id="IPR018808">
    <property type="entry name" value="Muniscin_C"/>
</dbReference>
<evidence type="ECO:0000259" key="13">
    <source>
        <dbReference type="PROSITE" id="PS51741"/>
    </source>
</evidence>
<feature type="region of interest" description="Disordered" evidence="11">
    <location>
        <begin position="487"/>
        <end position="570"/>
    </location>
</feature>
<evidence type="ECO:0000256" key="6">
    <source>
        <dbReference type="ARBA" id="ARBA00023054"/>
    </source>
</evidence>
<keyword evidence="8" id="KW-0168">Coated pit</keyword>
<evidence type="ECO:0000256" key="4">
    <source>
        <dbReference type="ARBA" id="ARBA00022553"/>
    </source>
</evidence>
<evidence type="ECO:0000259" key="12">
    <source>
        <dbReference type="PROSITE" id="PS51072"/>
    </source>
</evidence>
<evidence type="ECO:0000313" key="15">
    <source>
        <dbReference type="Proteomes" id="UP000694891"/>
    </source>
</evidence>
<evidence type="ECO:0000313" key="16">
    <source>
        <dbReference type="RefSeq" id="XP_008274399.1"/>
    </source>
</evidence>
<dbReference type="CTD" id="115548"/>
<organism evidence="14">
    <name type="scientific">Stegastes partitus</name>
    <name type="common">bicolor damselfish</name>
    <dbReference type="NCBI Taxonomy" id="144197"/>
    <lineage>
        <taxon>Eukaryota</taxon>
        <taxon>Metazoa</taxon>
        <taxon>Chordata</taxon>
        <taxon>Craniata</taxon>
        <taxon>Vertebrata</taxon>
        <taxon>Euteleostomi</taxon>
        <taxon>Actinopterygii</taxon>
        <taxon>Neopterygii</taxon>
        <taxon>Teleostei</taxon>
        <taxon>Neoteleostei</taxon>
        <taxon>Acanthomorphata</taxon>
        <taxon>Ovalentaria</taxon>
        <taxon>Pomacentridae</taxon>
        <taxon>Stegastes</taxon>
    </lineage>
</organism>
<dbReference type="SUPFAM" id="SSF103657">
    <property type="entry name" value="BAR/IMD domain-like"/>
    <property type="match status" value="1"/>
</dbReference>